<dbReference type="Proteomes" id="UP001345219">
    <property type="component" value="Chromosome 2"/>
</dbReference>
<keyword evidence="2" id="KW-1185">Reference proteome</keyword>
<comment type="caution">
    <text evidence="1">The sequence shown here is derived from an EMBL/GenBank/DDBJ whole genome shotgun (WGS) entry which is preliminary data.</text>
</comment>
<name>A0AAN7JV30_9MYRT</name>
<accession>A0AAN7JV30</accession>
<protein>
    <submittedName>
        <fullName evidence="1">Uncharacterized protein</fullName>
    </submittedName>
</protein>
<proteinExistence type="predicted"/>
<reference evidence="1 2" key="1">
    <citation type="journal article" date="2023" name="Hortic Res">
        <title>Pangenome of water caltrop reveals structural variations and asymmetric subgenome divergence after allopolyploidization.</title>
        <authorList>
            <person name="Zhang X."/>
            <person name="Chen Y."/>
            <person name="Wang L."/>
            <person name="Yuan Y."/>
            <person name="Fang M."/>
            <person name="Shi L."/>
            <person name="Lu R."/>
            <person name="Comes H.P."/>
            <person name="Ma Y."/>
            <person name="Chen Y."/>
            <person name="Huang G."/>
            <person name="Zhou Y."/>
            <person name="Zheng Z."/>
            <person name="Qiu Y."/>
        </authorList>
    </citation>
    <scope>NUCLEOTIDE SEQUENCE [LARGE SCALE GENOMIC DNA]</scope>
    <source>
        <tissue evidence="1">Roots</tissue>
    </source>
</reference>
<evidence type="ECO:0000313" key="2">
    <source>
        <dbReference type="Proteomes" id="UP001345219"/>
    </source>
</evidence>
<sequence length="65" mass="7590">MYLIRWLNFDELDFLRSRDLPVDYSWFIIVVFKVAAVCSRLNCSQYSYRVAAFEDTACKTGGLLV</sequence>
<evidence type="ECO:0000313" key="1">
    <source>
        <dbReference type="EMBL" id="KAK4753847.1"/>
    </source>
</evidence>
<organism evidence="1 2">
    <name type="scientific">Trapa incisa</name>
    <dbReference type="NCBI Taxonomy" id="236973"/>
    <lineage>
        <taxon>Eukaryota</taxon>
        <taxon>Viridiplantae</taxon>
        <taxon>Streptophyta</taxon>
        <taxon>Embryophyta</taxon>
        <taxon>Tracheophyta</taxon>
        <taxon>Spermatophyta</taxon>
        <taxon>Magnoliopsida</taxon>
        <taxon>eudicotyledons</taxon>
        <taxon>Gunneridae</taxon>
        <taxon>Pentapetalae</taxon>
        <taxon>rosids</taxon>
        <taxon>malvids</taxon>
        <taxon>Myrtales</taxon>
        <taxon>Lythraceae</taxon>
        <taxon>Trapa</taxon>
    </lineage>
</organism>
<dbReference type="AlphaFoldDB" id="A0AAN7JV30"/>
<gene>
    <name evidence="1" type="ORF">SAY87_001951</name>
</gene>
<dbReference type="EMBL" id="JAXIOK010000015">
    <property type="protein sequence ID" value="KAK4753847.1"/>
    <property type="molecule type" value="Genomic_DNA"/>
</dbReference>